<organism evidence="2 3">
    <name type="scientific">Paludibaculum fermentans</name>
    <dbReference type="NCBI Taxonomy" id="1473598"/>
    <lineage>
        <taxon>Bacteria</taxon>
        <taxon>Pseudomonadati</taxon>
        <taxon>Acidobacteriota</taxon>
        <taxon>Terriglobia</taxon>
        <taxon>Bryobacterales</taxon>
        <taxon>Bryobacteraceae</taxon>
        <taxon>Paludibaculum</taxon>
    </lineage>
</organism>
<dbReference type="KEGG" id="pfer:IRI77_16145"/>
<dbReference type="InterPro" id="IPR029475">
    <property type="entry name" value="DUF6807"/>
</dbReference>
<feature type="signal peptide" evidence="1">
    <location>
        <begin position="1"/>
        <end position="20"/>
    </location>
</feature>
<name>A0A7S7SNY3_PALFE</name>
<gene>
    <name evidence="2" type="ORF">IRI77_16145</name>
</gene>
<sequence>MKPVLRFLLPILALLPVVTAQVKITSGPEKVSVEIDGKPFTDFFVAGAEVTKPYLHPLRAASGTYVTRMWPMAEVAGEPTDHKHQRGLWFAHAKVNELDFWNNEASYTTKNRGRIALKKLGAVKSGKDQGSIQATFEWMDMAGAIVLTESRLMTFRKEGDLRMVDFDITLTAVVPSTFHDEKDGVFGLRIRPDLQEQKHSGKIVNAEGLETEKAVWGKPSNWVDYSGDVSGEKLGIAIFDHPGNPRHPVRWHVRGYGLFAANPFGLAVFTGDKTKSGSMTLMPKDSLRFRYRVVIHPGDAAAAHLPELYTKYEATK</sequence>
<evidence type="ECO:0000313" key="3">
    <source>
        <dbReference type="Proteomes" id="UP000593892"/>
    </source>
</evidence>
<dbReference type="Pfam" id="PF14100">
    <property type="entry name" value="DUF6807"/>
    <property type="match status" value="1"/>
</dbReference>
<evidence type="ECO:0000256" key="1">
    <source>
        <dbReference type="SAM" id="SignalP"/>
    </source>
</evidence>
<dbReference type="Proteomes" id="UP000593892">
    <property type="component" value="Chromosome"/>
</dbReference>
<dbReference type="RefSeq" id="WP_194453072.1">
    <property type="nucleotide sequence ID" value="NZ_CP063849.1"/>
</dbReference>
<evidence type="ECO:0000313" key="2">
    <source>
        <dbReference type="EMBL" id="QOY91418.1"/>
    </source>
</evidence>
<reference evidence="2 3" key="1">
    <citation type="submission" date="2020-10" db="EMBL/GenBank/DDBJ databases">
        <title>Complete genome sequence of Paludibaculum fermentans P105T, a facultatively anaerobic acidobacterium capable of dissimilatory Fe(III) reduction.</title>
        <authorList>
            <person name="Dedysh S.N."/>
            <person name="Beletsky A.V."/>
            <person name="Kulichevskaya I.S."/>
            <person name="Mardanov A.V."/>
            <person name="Ravin N.V."/>
        </authorList>
    </citation>
    <scope>NUCLEOTIDE SEQUENCE [LARGE SCALE GENOMIC DNA]</scope>
    <source>
        <strain evidence="2 3">P105</strain>
    </source>
</reference>
<dbReference type="EMBL" id="CP063849">
    <property type="protein sequence ID" value="QOY91418.1"/>
    <property type="molecule type" value="Genomic_DNA"/>
</dbReference>
<feature type="chain" id="PRO_5032909516" evidence="1">
    <location>
        <begin position="21"/>
        <end position="316"/>
    </location>
</feature>
<accession>A0A7S7SNY3</accession>
<keyword evidence="3" id="KW-1185">Reference proteome</keyword>
<proteinExistence type="predicted"/>
<keyword evidence="1" id="KW-0732">Signal</keyword>
<protein>
    <submittedName>
        <fullName evidence="2">PmoA family protein</fullName>
    </submittedName>
</protein>
<dbReference type="AlphaFoldDB" id="A0A7S7SNY3"/>